<dbReference type="AlphaFoldDB" id="A0A6N8CPR4"/>
<dbReference type="NCBIfam" id="NF010352">
    <property type="entry name" value="PRK13780.1"/>
    <property type="match status" value="1"/>
</dbReference>
<keyword evidence="5" id="KW-0963">Cytoplasm</keyword>
<dbReference type="OrthoDB" id="9809047at2"/>
<dbReference type="PROSITE" id="PS51350">
    <property type="entry name" value="PTS_HPR_DOM"/>
    <property type="match status" value="1"/>
</dbReference>
<evidence type="ECO:0000256" key="3">
    <source>
        <dbReference type="ARBA" id="ARBA00010736"/>
    </source>
</evidence>
<evidence type="ECO:0000313" key="10">
    <source>
        <dbReference type="Proteomes" id="UP000440978"/>
    </source>
</evidence>
<dbReference type="Pfam" id="PF00381">
    <property type="entry name" value="PTS-HPr"/>
    <property type="match status" value="1"/>
</dbReference>
<dbReference type="PANTHER" id="PTHR33705:SF2">
    <property type="entry name" value="PHOSPHOCARRIER PROTEIN NPR"/>
    <property type="match status" value="1"/>
</dbReference>
<comment type="subcellular location">
    <subcellularLocation>
        <location evidence="2">Cytoplasm</location>
    </subcellularLocation>
</comment>
<dbReference type="Proteomes" id="UP000440978">
    <property type="component" value="Unassembled WGS sequence"/>
</dbReference>
<protein>
    <recommendedName>
        <fullName evidence="4">Phosphocarrier protein HPr</fullName>
    </recommendedName>
</protein>
<accession>A0A6N8CPR4</accession>
<dbReference type="PROSITE" id="PS00589">
    <property type="entry name" value="PTS_HPR_SER"/>
    <property type="match status" value="1"/>
</dbReference>
<evidence type="ECO:0000259" key="8">
    <source>
        <dbReference type="PROSITE" id="PS51350"/>
    </source>
</evidence>
<dbReference type="CDD" id="cd00367">
    <property type="entry name" value="PTS-HPr_like"/>
    <property type="match status" value="1"/>
</dbReference>
<evidence type="ECO:0000313" key="9">
    <source>
        <dbReference type="EMBL" id="MTT30885.1"/>
    </source>
</evidence>
<dbReference type="GO" id="GO:0009401">
    <property type="term" value="P:phosphoenolpyruvate-dependent sugar phosphotransferase system"/>
    <property type="evidence" value="ECO:0007669"/>
    <property type="project" value="UniProtKB-KW"/>
</dbReference>
<dbReference type="RefSeq" id="WP_155216512.1">
    <property type="nucleotide sequence ID" value="NZ_WNHB01000003.1"/>
</dbReference>
<dbReference type="SUPFAM" id="SSF55594">
    <property type="entry name" value="HPr-like"/>
    <property type="match status" value="1"/>
</dbReference>
<evidence type="ECO:0000256" key="7">
    <source>
        <dbReference type="ARBA" id="ARBA00022683"/>
    </source>
</evidence>
<keyword evidence="6" id="KW-0813">Transport</keyword>
<evidence type="ECO:0000256" key="6">
    <source>
        <dbReference type="ARBA" id="ARBA00022597"/>
    </source>
</evidence>
<comment type="function">
    <text evidence="1">General (non sugar-specific) component of the phosphoenolpyruvate-dependent sugar phosphotransferase system (sugar PTS). This major carbohydrate active-transport system catalyzes the phosphorylation of incoming sugar substrates concomitantly with their translocation across the cell membrane. The phosphoryl group from phosphoenolpyruvate (PEP) is transferred to the phosphoryl carrier protein HPr by enzyme I. Phospho-HPr then transfers it to the PTS EIIA domain.</text>
</comment>
<evidence type="ECO:0000256" key="4">
    <source>
        <dbReference type="ARBA" id="ARBA00020422"/>
    </source>
</evidence>
<dbReference type="PRINTS" id="PR00107">
    <property type="entry name" value="PHOSPHOCPHPR"/>
</dbReference>
<gene>
    <name evidence="9" type="ORF">GMB86_02510</name>
</gene>
<dbReference type="InterPro" id="IPR002114">
    <property type="entry name" value="PTS_HPr_Ser_P_site"/>
</dbReference>
<proteinExistence type="inferred from homology"/>
<keyword evidence="6" id="KW-0762">Sugar transport</keyword>
<dbReference type="PANTHER" id="PTHR33705">
    <property type="entry name" value="PHOSPHOCARRIER PROTEIN HPR"/>
    <property type="match status" value="1"/>
</dbReference>
<sequence>MVEKIFKVTSSAGIHARPATSLVNKASQFNSDLNIEYNGRKANLKSIMGVMAMGIQQGAEIKITAQGSDESEAIKAIEETMKSEGLGE</sequence>
<dbReference type="EMBL" id="WNHB01000003">
    <property type="protein sequence ID" value="MTT30885.1"/>
    <property type="molecule type" value="Genomic_DNA"/>
</dbReference>
<keyword evidence="7" id="KW-0598">Phosphotransferase system</keyword>
<dbReference type="GO" id="GO:0005737">
    <property type="term" value="C:cytoplasm"/>
    <property type="evidence" value="ECO:0007669"/>
    <property type="project" value="UniProtKB-SubCell"/>
</dbReference>
<dbReference type="Gene3D" id="3.30.1340.10">
    <property type="entry name" value="HPr-like"/>
    <property type="match status" value="1"/>
</dbReference>
<keyword evidence="10" id="KW-1185">Reference proteome</keyword>
<name>A0A6N8CPR4_9BACI</name>
<dbReference type="InterPro" id="IPR050399">
    <property type="entry name" value="HPr"/>
</dbReference>
<evidence type="ECO:0000256" key="5">
    <source>
        <dbReference type="ARBA" id="ARBA00022490"/>
    </source>
</evidence>
<dbReference type="InterPro" id="IPR035895">
    <property type="entry name" value="HPr-like_sf"/>
</dbReference>
<evidence type="ECO:0000256" key="2">
    <source>
        <dbReference type="ARBA" id="ARBA00004496"/>
    </source>
</evidence>
<comment type="similarity">
    <text evidence="3">Belongs to the HPr family.</text>
</comment>
<evidence type="ECO:0000256" key="1">
    <source>
        <dbReference type="ARBA" id="ARBA00003681"/>
    </source>
</evidence>
<reference evidence="9 10" key="1">
    <citation type="submission" date="2019-11" db="EMBL/GenBank/DDBJ databases">
        <title>Terrilactibacillus tamarindus sp. nov. BCM23-1 isolated from bark of Tamarindus indica.</title>
        <authorList>
            <person name="Kingkaew E."/>
            <person name="Tanasupawat S."/>
        </authorList>
    </citation>
    <scope>NUCLEOTIDE SEQUENCE [LARGE SCALE GENOMIC DNA]</scope>
    <source>
        <strain evidence="9 10">BCM23-1</strain>
    </source>
</reference>
<organism evidence="9 10">
    <name type="scientific">Terrilactibacillus tamarindi</name>
    <dbReference type="NCBI Taxonomy" id="2599694"/>
    <lineage>
        <taxon>Bacteria</taxon>
        <taxon>Bacillati</taxon>
        <taxon>Bacillota</taxon>
        <taxon>Bacilli</taxon>
        <taxon>Bacillales</taxon>
        <taxon>Bacillaceae</taxon>
        <taxon>Terrilactibacillus</taxon>
    </lineage>
</organism>
<comment type="caution">
    <text evidence="9">The sequence shown here is derived from an EMBL/GenBank/DDBJ whole genome shotgun (WGS) entry which is preliminary data.</text>
</comment>
<dbReference type="PROSITE" id="PS00369">
    <property type="entry name" value="PTS_HPR_HIS"/>
    <property type="match status" value="1"/>
</dbReference>
<dbReference type="InterPro" id="IPR000032">
    <property type="entry name" value="HPr-like"/>
</dbReference>
<dbReference type="InterPro" id="IPR001020">
    <property type="entry name" value="PTS_HPr_His_P_site"/>
</dbReference>
<feature type="domain" description="HPr" evidence="8">
    <location>
        <begin position="1"/>
        <end position="88"/>
    </location>
</feature>
<dbReference type="NCBIfam" id="TIGR01003">
    <property type="entry name" value="PTS_HPr_family"/>
    <property type="match status" value="1"/>
</dbReference>